<dbReference type="Pfam" id="PF10088">
    <property type="entry name" value="DUF2326"/>
    <property type="match status" value="1"/>
</dbReference>
<keyword evidence="1" id="KW-0175">Coiled coil</keyword>
<feature type="domain" description="DUF2326" evidence="2">
    <location>
        <begin position="428"/>
        <end position="568"/>
    </location>
</feature>
<feature type="coiled-coil region" evidence="1">
    <location>
        <begin position="207"/>
        <end position="281"/>
    </location>
</feature>
<dbReference type="GeneID" id="97031029"/>
<dbReference type="InterPro" id="IPR018760">
    <property type="entry name" value="DUF2326"/>
</dbReference>
<dbReference type="OrthoDB" id="5516148at2"/>
<dbReference type="InterPro" id="IPR027417">
    <property type="entry name" value="P-loop_NTPase"/>
</dbReference>
<dbReference type="AlphaFoldDB" id="A0A4R9C2M2"/>
<evidence type="ECO:0000313" key="3">
    <source>
        <dbReference type="EMBL" id="TFF66848.1"/>
    </source>
</evidence>
<evidence type="ECO:0000313" key="4">
    <source>
        <dbReference type="Proteomes" id="UP000297454"/>
    </source>
</evidence>
<feature type="coiled-coil region" evidence="1">
    <location>
        <begin position="310"/>
        <end position="337"/>
    </location>
</feature>
<keyword evidence="4" id="KW-1185">Reference proteome</keyword>
<reference evidence="3 4" key="1">
    <citation type="submission" date="2019-01" db="EMBL/GenBank/DDBJ databases">
        <title>Draft Genome Sequences of Helcococcus ovis Strains Isolated from the Uterus and Vagina of Dairy Cows with Metritis.</title>
        <authorList>
            <person name="Cunha F."/>
            <person name="Jeon S.J."/>
            <person name="Kutzer P."/>
            <person name="Galvao K.N."/>
        </authorList>
    </citation>
    <scope>NUCLEOTIDE SEQUENCE [LARGE SCALE GENOMIC DNA]</scope>
    <source>
        <strain evidence="3 4">KG-37</strain>
    </source>
</reference>
<evidence type="ECO:0000256" key="1">
    <source>
        <dbReference type="SAM" id="Coils"/>
    </source>
</evidence>
<name>A0A4R9C2M2_9FIRM</name>
<comment type="caution">
    <text evidence="3">The sequence shown here is derived from an EMBL/GenBank/DDBJ whole genome shotgun (WGS) entry which is preliminary data.</text>
</comment>
<organism evidence="3 4">
    <name type="scientific">Helcococcus ovis</name>
    <dbReference type="NCBI Taxonomy" id="72026"/>
    <lineage>
        <taxon>Bacteria</taxon>
        <taxon>Bacillati</taxon>
        <taxon>Bacillota</taxon>
        <taxon>Tissierellia</taxon>
        <taxon>Tissierellales</taxon>
        <taxon>Peptoniphilaceae</taxon>
        <taxon>Helcococcus</taxon>
    </lineage>
</organism>
<sequence>MKLKCLRANQSSFHTINFKEGLNIIVGKQASPHNENDGNTYNGVGKSFVLHLIHFCLGSNKIDSFTKNLPEWVFTLEFEVDGKEYFASRNTSEQNRINFCGKDISLKTMRENMLNLCFGISDPPKNMTWNTLFSRFVRRYRSSYSRFDTYIPKESDYSKLLNTLYLLGIDTTLIVEKKELREKQTDAKRTENAIKKDPFFKRYYLGENDAELDVADLEYRISELEREISEFKVSNNYHELELEANDKSYEKKILENKRVLINNYIKNIEESFKETAKANEEDVIRVYEAANIEIPDMVKKNIDEVLEFHRKQISSRNIRLKKELRKHQLELEKIDKQILAIGERMDNLLGYLDSHGALEEYVALTKQLSSLKNEMERIQGYQKILKSYKDIELEIKASFINQDKETNEYLESIKTVTDNLRNGFWEYAKKFYPKKRSGLVIKNNSGENMIRYTLDARIEDDSSDGVNEVRLFCFDLLLLMCRRSKMRFLAHDSRLFANMDPRQREMLLRIAYDVTIDSEFQYICSMNEDTIMSFKDLMSIEEYKEIVTNNIILELNDDASESKLLGIQVDLDLEDKHKNIDNMK</sequence>
<protein>
    <submittedName>
        <fullName evidence="3">DUF2326 domain-containing protein</fullName>
    </submittedName>
</protein>
<dbReference type="Proteomes" id="UP000297454">
    <property type="component" value="Unassembled WGS sequence"/>
</dbReference>
<dbReference type="EMBL" id="SCFR01000006">
    <property type="protein sequence ID" value="TFF66848.1"/>
    <property type="molecule type" value="Genomic_DNA"/>
</dbReference>
<dbReference type="RefSeq" id="WP_134710784.1">
    <property type="nucleotide sequence ID" value="NZ_CP119081.1"/>
</dbReference>
<proteinExistence type="predicted"/>
<evidence type="ECO:0000259" key="2">
    <source>
        <dbReference type="Pfam" id="PF10088"/>
    </source>
</evidence>
<dbReference type="Gene3D" id="3.40.50.300">
    <property type="entry name" value="P-loop containing nucleotide triphosphate hydrolases"/>
    <property type="match status" value="1"/>
</dbReference>
<accession>A0A4R9C2M2</accession>
<gene>
    <name evidence="3" type="ORF">EQF91_02675</name>
</gene>